<evidence type="ECO:0000256" key="5">
    <source>
        <dbReference type="ARBA" id="ARBA00022679"/>
    </source>
</evidence>
<evidence type="ECO:0000256" key="8">
    <source>
        <dbReference type="PROSITE-ProRule" id="PRU00169"/>
    </source>
</evidence>
<feature type="domain" description="PAC" evidence="13">
    <location>
        <begin position="539"/>
        <end position="592"/>
    </location>
</feature>
<dbReference type="EMBL" id="BAAAZO010000001">
    <property type="protein sequence ID" value="GAA3595263.1"/>
    <property type="molecule type" value="Genomic_DNA"/>
</dbReference>
<dbReference type="SUPFAM" id="SSF52172">
    <property type="entry name" value="CheY-like"/>
    <property type="match status" value="2"/>
</dbReference>
<dbReference type="Gene3D" id="3.30.450.40">
    <property type="match status" value="1"/>
</dbReference>
<feature type="domain" description="PAC" evidence="13">
    <location>
        <begin position="404"/>
        <end position="456"/>
    </location>
</feature>
<dbReference type="PROSITE" id="PS50113">
    <property type="entry name" value="PAC"/>
    <property type="match status" value="4"/>
</dbReference>
<keyword evidence="7" id="KW-0902">Two-component regulatory system</keyword>
<dbReference type="Pfam" id="PF08448">
    <property type="entry name" value="PAS_4"/>
    <property type="match status" value="2"/>
</dbReference>
<feature type="modified residue" description="4-aspartylphosphate" evidence="8">
    <location>
        <position position="1031"/>
    </location>
</feature>
<dbReference type="PROSITE" id="PS50112">
    <property type="entry name" value="PAS"/>
    <property type="match status" value="3"/>
</dbReference>
<evidence type="ECO:0000256" key="7">
    <source>
        <dbReference type="ARBA" id="ARBA00023012"/>
    </source>
</evidence>
<evidence type="ECO:0000256" key="9">
    <source>
        <dbReference type="SAM" id="MobiDB-lite"/>
    </source>
</evidence>
<dbReference type="SMART" id="SM00387">
    <property type="entry name" value="HATPase_c"/>
    <property type="match status" value="1"/>
</dbReference>
<dbReference type="Gene3D" id="1.10.287.130">
    <property type="match status" value="1"/>
</dbReference>
<dbReference type="PANTHER" id="PTHR45339:SF1">
    <property type="entry name" value="HYBRID SIGNAL TRANSDUCTION HISTIDINE KINASE J"/>
    <property type="match status" value="1"/>
</dbReference>
<dbReference type="SUPFAM" id="SSF47384">
    <property type="entry name" value="Homodimeric domain of signal transducing histidine kinase"/>
    <property type="match status" value="1"/>
</dbReference>
<dbReference type="SMART" id="SM00448">
    <property type="entry name" value="REC"/>
    <property type="match status" value="2"/>
</dbReference>
<dbReference type="CDD" id="cd16922">
    <property type="entry name" value="HATPase_EvgS-ArcB-TorS-like"/>
    <property type="match status" value="1"/>
</dbReference>
<feature type="modified residue" description="4-aspartylphosphate" evidence="8">
    <location>
        <position position="1192"/>
    </location>
</feature>
<dbReference type="PROSITE" id="PS50110">
    <property type="entry name" value="RESPONSE_REGULATORY"/>
    <property type="match status" value="2"/>
</dbReference>
<evidence type="ECO:0000256" key="1">
    <source>
        <dbReference type="ARBA" id="ARBA00000085"/>
    </source>
</evidence>
<evidence type="ECO:0000259" key="10">
    <source>
        <dbReference type="PROSITE" id="PS50109"/>
    </source>
</evidence>
<proteinExistence type="predicted"/>
<dbReference type="SMART" id="SM00091">
    <property type="entry name" value="PAS"/>
    <property type="match status" value="4"/>
</dbReference>
<keyword evidence="6" id="KW-0418">Kinase</keyword>
<dbReference type="InterPro" id="IPR005467">
    <property type="entry name" value="His_kinase_dom"/>
</dbReference>
<dbReference type="RefSeq" id="WP_231484320.1">
    <property type="nucleotide sequence ID" value="NZ_BAAAZO010000001.1"/>
</dbReference>
<sequence length="1264" mass="138398">MSEYPADDSDPAAADAAETRRLAELDTYRVLDTEPEPGFDALVKVASSIARTPSSTITLIDEHRQWFKAAIGMADREGDRRTAFCDHVVREGRPVIVDDASTDPRFAQNPLVTGEPEIRFYAGFPLETPTGEVLGTLCVIDYEPRQLTPDQLELLRVLADQVMAQLTLRRTLFEREQELAERQRLIGQVAESERRYRMLVESSPDVIARLAPDGQVRYVSPALRTMLGMDPEAAMTTVDIGDALVHPEELESVQRALADVNTGRRRDFTTRLLHHSDQTYRQVEVTMLPIQDAGGRVVEIMVVGRDVTQRMVVQHALSAATAEAIRRGNQLEEAQEIAELGSWSVDLAAGTSWWSPQLFRVFGADPATTAASIEQARAFNHPDDRDRVREATERIRDSGSEEPEEIEYRIVRPDGQVRIVQGRGRRENDPDGGPGRIVGTVQDITELRHTERELRRARDLFAQVLDATEHAFIAIDTTGHITMWNRGAERMLGYTAAEVIGTQKGLTWHDPEEMELIAAEIGVPFDLSMFIDHAGHPALMRPRTYIAKDGTRRLVTVSMVPMHDGDPNEVNGYIGVATDVTARVEAEKERDTQSHMLRAVIQNNQSIINVKDLDGRYIMVNRAFEEAFGVTQEDMVGATDQILDPRLAARWRVNDLRALQGPVHVDEIADLADGRHYFETVRVPLQDESGETNAICTVALDVTERRRAEAEKTAAMEAMTQARDAAVDATKAKSAFLATMSHEIRTPMNAVIGMTGLLLETPLNDEQRELLHTVRSSGDQLLAIINDILDFSKIESGDLELEEQPFELRECVEGAVAQFAGSVKNIDLVSHVDDDCPGVVVGDVTRLRQVLTNLVGNAIKFTTQGDVLLRVEVEEGWQEGPDAPLRLRFTVADTGIGISRANMGRLFKSFSQVDASTTRVYGGTGLGLAISKAIVEAMDGRLTVTSEVGVGSQFTFSVALGRFSGPQTLRKRPPAIVAGRHVLIVDDNDTNRRILRLQLESYGMACQDSASPLTALALIGSGVQFDLAILDYAMPVMDGVQLALALRQLAGGKDLPLVLLSSIGRRDRTHEKVFASVLTKPVRSAALAEVVGQVLVPGPAETGPNPAGPIPQPSPPGDTTASATSASSPTAPRRNLTDAGKLRILLVEDNEINQKVGKLMLAKLGHTVEISANGAEAVEAVGRIDYDVVLMDMHMPVMDGLEATRTIRSQIPPDRQPTIIAMTASVTKEDRDACAQAGMDGYLSKPVRAEDLVEALGGVPVRNP</sequence>
<feature type="domain" description="Histidine kinase" evidence="10">
    <location>
        <begin position="739"/>
        <end position="962"/>
    </location>
</feature>
<dbReference type="Gene3D" id="2.10.70.100">
    <property type="match status" value="1"/>
</dbReference>
<gene>
    <name evidence="14" type="ORF">GCM10022223_07980</name>
</gene>
<dbReference type="PROSITE" id="PS50109">
    <property type="entry name" value="HIS_KIN"/>
    <property type="match status" value="1"/>
</dbReference>
<dbReference type="Pfam" id="PF00512">
    <property type="entry name" value="HisKA"/>
    <property type="match status" value="1"/>
</dbReference>
<dbReference type="Pfam" id="PF01590">
    <property type="entry name" value="GAF"/>
    <property type="match status" value="1"/>
</dbReference>
<dbReference type="Gene3D" id="3.40.50.2300">
    <property type="match status" value="2"/>
</dbReference>
<dbReference type="InterPro" id="IPR013655">
    <property type="entry name" value="PAS_fold_3"/>
</dbReference>
<dbReference type="InterPro" id="IPR035965">
    <property type="entry name" value="PAS-like_dom_sf"/>
</dbReference>
<evidence type="ECO:0000256" key="3">
    <source>
        <dbReference type="ARBA" id="ARBA00012438"/>
    </source>
</evidence>
<dbReference type="Pfam" id="PF13426">
    <property type="entry name" value="PAS_9"/>
    <property type="match status" value="1"/>
</dbReference>
<evidence type="ECO:0000313" key="14">
    <source>
        <dbReference type="EMBL" id="GAA3595263.1"/>
    </source>
</evidence>
<dbReference type="SMART" id="SM00086">
    <property type="entry name" value="PAC"/>
    <property type="match status" value="3"/>
</dbReference>
<evidence type="ECO:0000256" key="6">
    <source>
        <dbReference type="ARBA" id="ARBA00022777"/>
    </source>
</evidence>
<dbReference type="Pfam" id="PF00072">
    <property type="entry name" value="Response_reg"/>
    <property type="match status" value="2"/>
</dbReference>
<dbReference type="InterPro" id="IPR000700">
    <property type="entry name" value="PAS-assoc_C"/>
</dbReference>
<dbReference type="InterPro" id="IPR029016">
    <property type="entry name" value="GAF-like_dom_sf"/>
</dbReference>
<feature type="domain" description="PAS" evidence="12">
    <location>
        <begin position="457"/>
        <end position="534"/>
    </location>
</feature>
<organism evidence="14 15">
    <name type="scientific">Kineosporia mesophila</name>
    <dbReference type="NCBI Taxonomy" id="566012"/>
    <lineage>
        <taxon>Bacteria</taxon>
        <taxon>Bacillati</taxon>
        <taxon>Actinomycetota</taxon>
        <taxon>Actinomycetes</taxon>
        <taxon>Kineosporiales</taxon>
        <taxon>Kineosporiaceae</taxon>
        <taxon>Kineosporia</taxon>
    </lineage>
</organism>
<accession>A0ABP6Z0Q6</accession>
<dbReference type="EC" id="2.7.13.3" evidence="3"/>
<feature type="compositionally biased region" description="Pro residues" evidence="9">
    <location>
        <begin position="1106"/>
        <end position="1116"/>
    </location>
</feature>
<feature type="domain" description="PAC" evidence="13">
    <location>
        <begin position="659"/>
        <end position="714"/>
    </location>
</feature>
<evidence type="ECO:0000259" key="12">
    <source>
        <dbReference type="PROSITE" id="PS50112"/>
    </source>
</evidence>
<dbReference type="Proteomes" id="UP001501074">
    <property type="component" value="Unassembled WGS sequence"/>
</dbReference>
<evidence type="ECO:0000256" key="4">
    <source>
        <dbReference type="ARBA" id="ARBA00022553"/>
    </source>
</evidence>
<dbReference type="InterPro" id="IPR003594">
    <property type="entry name" value="HATPase_dom"/>
</dbReference>
<evidence type="ECO:0000259" key="13">
    <source>
        <dbReference type="PROSITE" id="PS50113"/>
    </source>
</evidence>
<name>A0ABP6Z0Q6_9ACTN</name>
<feature type="domain" description="PAC" evidence="13">
    <location>
        <begin position="266"/>
        <end position="319"/>
    </location>
</feature>
<dbReference type="InterPro" id="IPR011006">
    <property type="entry name" value="CheY-like_superfamily"/>
</dbReference>
<dbReference type="SMART" id="SM00065">
    <property type="entry name" value="GAF"/>
    <property type="match status" value="1"/>
</dbReference>
<feature type="domain" description="Response regulatory" evidence="11">
    <location>
        <begin position="981"/>
        <end position="1095"/>
    </location>
</feature>
<dbReference type="Pfam" id="PF08447">
    <property type="entry name" value="PAS_3"/>
    <property type="match status" value="1"/>
</dbReference>
<feature type="compositionally biased region" description="Low complexity" evidence="9">
    <location>
        <begin position="1117"/>
        <end position="1132"/>
    </location>
</feature>
<keyword evidence="4 8" id="KW-0597">Phosphoprotein</keyword>
<dbReference type="SUPFAM" id="SSF55874">
    <property type="entry name" value="ATPase domain of HSP90 chaperone/DNA topoisomerase II/histidine kinase"/>
    <property type="match status" value="1"/>
</dbReference>
<dbReference type="InterPro" id="IPR000014">
    <property type="entry name" value="PAS"/>
</dbReference>
<dbReference type="InterPro" id="IPR001610">
    <property type="entry name" value="PAC"/>
</dbReference>
<feature type="domain" description="PAS" evidence="12">
    <location>
        <begin position="593"/>
        <end position="645"/>
    </location>
</feature>
<dbReference type="InterPro" id="IPR001789">
    <property type="entry name" value="Sig_transdc_resp-reg_receiver"/>
</dbReference>
<dbReference type="Gene3D" id="3.30.565.10">
    <property type="entry name" value="Histidine kinase-like ATPase, C-terminal domain"/>
    <property type="match status" value="1"/>
</dbReference>
<dbReference type="Pfam" id="PF02518">
    <property type="entry name" value="HATPase_c"/>
    <property type="match status" value="1"/>
</dbReference>
<evidence type="ECO:0000259" key="11">
    <source>
        <dbReference type="PROSITE" id="PS50110"/>
    </source>
</evidence>
<dbReference type="NCBIfam" id="TIGR00229">
    <property type="entry name" value="sensory_box"/>
    <property type="match status" value="4"/>
</dbReference>
<dbReference type="CDD" id="cd00130">
    <property type="entry name" value="PAS"/>
    <property type="match status" value="4"/>
</dbReference>
<evidence type="ECO:0000256" key="2">
    <source>
        <dbReference type="ARBA" id="ARBA00004236"/>
    </source>
</evidence>
<protein>
    <recommendedName>
        <fullName evidence="3">histidine kinase</fullName>
        <ecNumber evidence="3">2.7.13.3</ecNumber>
    </recommendedName>
</protein>
<dbReference type="SUPFAM" id="SSF55781">
    <property type="entry name" value="GAF domain-like"/>
    <property type="match status" value="1"/>
</dbReference>
<reference evidence="15" key="1">
    <citation type="journal article" date="2019" name="Int. J. Syst. Evol. Microbiol.">
        <title>The Global Catalogue of Microorganisms (GCM) 10K type strain sequencing project: providing services to taxonomists for standard genome sequencing and annotation.</title>
        <authorList>
            <consortium name="The Broad Institute Genomics Platform"/>
            <consortium name="The Broad Institute Genome Sequencing Center for Infectious Disease"/>
            <person name="Wu L."/>
            <person name="Ma J."/>
        </authorList>
    </citation>
    <scope>NUCLEOTIDE SEQUENCE [LARGE SCALE GENOMIC DNA]</scope>
    <source>
        <strain evidence="15">JCM 16902</strain>
    </source>
</reference>
<dbReference type="InterPro" id="IPR004358">
    <property type="entry name" value="Sig_transdc_His_kin-like_C"/>
</dbReference>
<feature type="domain" description="PAS" evidence="12">
    <location>
        <begin position="192"/>
        <end position="264"/>
    </location>
</feature>
<dbReference type="CDD" id="cd17546">
    <property type="entry name" value="REC_hyHK_CKI1_RcsC-like"/>
    <property type="match status" value="2"/>
</dbReference>
<comment type="catalytic activity">
    <reaction evidence="1">
        <text>ATP + protein L-histidine = ADP + protein N-phospho-L-histidine.</text>
        <dbReference type="EC" id="2.7.13.3"/>
    </reaction>
</comment>
<comment type="subcellular location">
    <subcellularLocation>
        <location evidence="2">Cell membrane</location>
    </subcellularLocation>
</comment>
<dbReference type="PRINTS" id="PR00344">
    <property type="entry name" value="BCTRLSENSOR"/>
</dbReference>
<keyword evidence="15" id="KW-1185">Reference proteome</keyword>
<evidence type="ECO:0000313" key="15">
    <source>
        <dbReference type="Proteomes" id="UP001501074"/>
    </source>
</evidence>
<feature type="domain" description="Response regulatory" evidence="11">
    <location>
        <begin position="1143"/>
        <end position="1260"/>
    </location>
</feature>
<dbReference type="InterPro" id="IPR013656">
    <property type="entry name" value="PAS_4"/>
</dbReference>
<dbReference type="CDD" id="cd00082">
    <property type="entry name" value="HisKA"/>
    <property type="match status" value="1"/>
</dbReference>
<dbReference type="InterPro" id="IPR003661">
    <property type="entry name" value="HisK_dim/P_dom"/>
</dbReference>
<dbReference type="SMART" id="SM00388">
    <property type="entry name" value="HisKA"/>
    <property type="match status" value="1"/>
</dbReference>
<dbReference type="InterPro" id="IPR036890">
    <property type="entry name" value="HATPase_C_sf"/>
</dbReference>
<dbReference type="InterPro" id="IPR003018">
    <property type="entry name" value="GAF"/>
</dbReference>
<feature type="region of interest" description="Disordered" evidence="9">
    <location>
        <begin position="1098"/>
        <end position="1135"/>
    </location>
</feature>
<comment type="caution">
    <text evidence="14">The sequence shown here is derived from an EMBL/GenBank/DDBJ whole genome shotgun (WGS) entry which is preliminary data.</text>
</comment>
<dbReference type="Gene3D" id="3.30.450.20">
    <property type="entry name" value="PAS domain"/>
    <property type="match status" value="4"/>
</dbReference>
<dbReference type="PANTHER" id="PTHR45339">
    <property type="entry name" value="HYBRID SIGNAL TRANSDUCTION HISTIDINE KINASE J"/>
    <property type="match status" value="1"/>
</dbReference>
<dbReference type="SUPFAM" id="SSF55785">
    <property type="entry name" value="PYP-like sensor domain (PAS domain)"/>
    <property type="match status" value="4"/>
</dbReference>
<keyword evidence="5" id="KW-0808">Transferase</keyword>
<dbReference type="InterPro" id="IPR036097">
    <property type="entry name" value="HisK_dim/P_sf"/>
</dbReference>